<organism evidence="2 3">
    <name type="scientific">Eumeta variegata</name>
    <name type="common">Bagworm moth</name>
    <name type="synonym">Eumeta japonica</name>
    <dbReference type="NCBI Taxonomy" id="151549"/>
    <lineage>
        <taxon>Eukaryota</taxon>
        <taxon>Metazoa</taxon>
        <taxon>Ecdysozoa</taxon>
        <taxon>Arthropoda</taxon>
        <taxon>Hexapoda</taxon>
        <taxon>Insecta</taxon>
        <taxon>Pterygota</taxon>
        <taxon>Neoptera</taxon>
        <taxon>Endopterygota</taxon>
        <taxon>Lepidoptera</taxon>
        <taxon>Glossata</taxon>
        <taxon>Ditrysia</taxon>
        <taxon>Tineoidea</taxon>
        <taxon>Psychidae</taxon>
        <taxon>Oiketicinae</taxon>
        <taxon>Eumeta</taxon>
    </lineage>
</organism>
<comment type="caution">
    <text evidence="2">The sequence shown here is derived from an EMBL/GenBank/DDBJ whole genome shotgun (WGS) entry which is preliminary data.</text>
</comment>
<sequence length="70" mass="7764">MEEQLLFFTMWCAAVTSLSPAPGVSCGDVDLRRVAAVSHLRRVPAMKSPRIDRHGHFAPVTLEHHDAIMP</sequence>
<feature type="chain" id="PRO_5020032316" description="Secreted protein" evidence="1">
    <location>
        <begin position="27"/>
        <end position="70"/>
    </location>
</feature>
<dbReference type="Proteomes" id="UP000299102">
    <property type="component" value="Unassembled WGS sequence"/>
</dbReference>
<keyword evidence="1" id="KW-0732">Signal</keyword>
<evidence type="ECO:0000313" key="2">
    <source>
        <dbReference type="EMBL" id="GBP37406.1"/>
    </source>
</evidence>
<dbReference type="AlphaFoldDB" id="A0A4C1VEZ6"/>
<evidence type="ECO:0000256" key="1">
    <source>
        <dbReference type="SAM" id="SignalP"/>
    </source>
</evidence>
<name>A0A4C1VEZ6_EUMVA</name>
<keyword evidence="3" id="KW-1185">Reference proteome</keyword>
<reference evidence="2 3" key="1">
    <citation type="journal article" date="2019" name="Commun. Biol.">
        <title>The bagworm genome reveals a unique fibroin gene that provides high tensile strength.</title>
        <authorList>
            <person name="Kono N."/>
            <person name="Nakamura H."/>
            <person name="Ohtoshi R."/>
            <person name="Tomita M."/>
            <person name="Numata K."/>
            <person name="Arakawa K."/>
        </authorList>
    </citation>
    <scope>NUCLEOTIDE SEQUENCE [LARGE SCALE GENOMIC DNA]</scope>
</reference>
<proteinExistence type="predicted"/>
<evidence type="ECO:0008006" key="4">
    <source>
        <dbReference type="Google" id="ProtNLM"/>
    </source>
</evidence>
<accession>A0A4C1VEZ6</accession>
<gene>
    <name evidence="2" type="ORF">EVAR_16311_1</name>
</gene>
<dbReference type="EMBL" id="BGZK01000333">
    <property type="protein sequence ID" value="GBP37406.1"/>
    <property type="molecule type" value="Genomic_DNA"/>
</dbReference>
<protein>
    <recommendedName>
        <fullName evidence="4">Secreted protein</fullName>
    </recommendedName>
</protein>
<evidence type="ECO:0000313" key="3">
    <source>
        <dbReference type="Proteomes" id="UP000299102"/>
    </source>
</evidence>
<feature type="signal peptide" evidence="1">
    <location>
        <begin position="1"/>
        <end position="26"/>
    </location>
</feature>